<accession>A0AAD5VUR8</accession>
<gene>
    <name evidence="2" type="ORF">NP233_g4734</name>
</gene>
<evidence type="ECO:0000313" key="2">
    <source>
        <dbReference type="EMBL" id="KAJ3569936.1"/>
    </source>
</evidence>
<evidence type="ECO:0000256" key="1">
    <source>
        <dbReference type="SAM" id="MobiDB-lite"/>
    </source>
</evidence>
<sequence>MYCLPQLQTNPNTSLIHQQEALDQYHSTREEPNQLPLPDTTAPQSDDNSTSGGAGGGNNIGGVCVPRACRRDEFPFGFPSDSPLPPLCSSENVFCPDNGSGCRSVLSVGSPCELGRDEQCAVPQGLGSGSQFNIYKDKGLTNKGALCLNRSCTYVNATLAYPCIVENTTYTFPSPASHSLYTLSVIRHNCLPELYCDPTDLICLKARSVGEPCIADFECVTATCELGTCVNSLEFSYEVTSRQWAILITAIFIGIGDSESCGIQNILSDSPLWKAEALSLSDSTAYPAVPVQRLVTSHEMKSLILTGSE</sequence>
<dbReference type="Proteomes" id="UP001213000">
    <property type="component" value="Unassembled WGS sequence"/>
</dbReference>
<protein>
    <submittedName>
        <fullName evidence="2">Uncharacterized protein</fullName>
    </submittedName>
</protein>
<feature type="compositionally biased region" description="Polar residues" evidence="1">
    <location>
        <begin position="41"/>
        <end position="51"/>
    </location>
</feature>
<organism evidence="2 3">
    <name type="scientific">Leucocoprinus birnbaumii</name>
    <dbReference type="NCBI Taxonomy" id="56174"/>
    <lineage>
        <taxon>Eukaryota</taxon>
        <taxon>Fungi</taxon>
        <taxon>Dikarya</taxon>
        <taxon>Basidiomycota</taxon>
        <taxon>Agaricomycotina</taxon>
        <taxon>Agaricomycetes</taxon>
        <taxon>Agaricomycetidae</taxon>
        <taxon>Agaricales</taxon>
        <taxon>Agaricineae</taxon>
        <taxon>Agaricaceae</taxon>
        <taxon>Leucocoprinus</taxon>
    </lineage>
</organism>
<feature type="region of interest" description="Disordered" evidence="1">
    <location>
        <begin position="24"/>
        <end position="57"/>
    </location>
</feature>
<name>A0AAD5VUR8_9AGAR</name>
<reference evidence="2" key="1">
    <citation type="submission" date="2022-07" db="EMBL/GenBank/DDBJ databases">
        <title>Genome Sequence of Leucocoprinus birnbaumii.</title>
        <authorList>
            <person name="Buettner E."/>
        </authorList>
    </citation>
    <scope>NUCLEOTIDE SEQUENCE</scope>
    <source>
        <strain evidence="2">VT141</strain>
    </source>
</reference>
<proteinExistence type="predicted"/>
<dbReference type="AlphaFoldDB" id="A0AAD5VUR8"/>
<comment type="caution">
    <text evidence="2">The sequence shown here is derived from an EMBL/GenBank/DDBJ whole genome shotgun (WGS) entry which is preliminary data.</text>
</comment>
<evidence type="ECO:0000313" key="3">
    <source>
        <dbReference type="Proteomes" id="UP001213000"/>
    </source>
</evidence>
<keyword evidence="3" id="KW-1185">Reference proteome</keyword>
<dbReference type="EMBL" id="JANIEX010000262">
    <property type="protein sequence ID" value="KAJ3569936.1"/>
    <property type="molecule type" value="Genomic_DNA"/>
</dbReference>